<dbReference type="eggNOG" id="ENOG502S7AT">
    <property type="taxonomic scope" value="Eukaryota"/>
</dbReference>
<feature type="compositionally biased region" description="Basic and acidic residues" evidence="1">
    <location>
        <begin position="445"/>
        <end position="455"/>
    </location>
</feature>
<dbReference type="STRING" id="1072389.K1XD83"/>
<evidence type="ECO:0000259" key="2">
    <source>
        <dbReference type="Pfam" id="PF19189"/>
    </source>
</evidence>
<dbReference type="OrthoDB" id="2444174at2759"/>
<dbReference type="InterPro" id="IPR043837">
    <property type="entry name" value="Mtf2-like_C"/>
</dbReference>
<evidence type="ECO:0000256" key="1">
    <source>
        <dbReference type="SAM" id="MobiDB-lite"/>
    </source>
</evidence>
<evidence type="ECO:0000313" key="4">
    <source>
        <dbReference type="Proteomes" id="UP000006753"/>
    </source>
</evidence>
<proteinExistence type="predicted"/>
<name>K1XD83_MARBU</name>
<dbReference type="Proteomes" id="UP000006753">
    <property type="component" value="Unassembled WGS sequence"/>
</dbReference>
<accession>K1XD83</accession>
<gene>
    <name evidence="3" type="ORF">MBM_03040</name>
</gene>
<dbReference type="KEGG" id="mbe:MBM_03040"/>
<dbReference type="GeneID" id="18758975"/>
<dbReference type="AlphaFoldDB" id="K1XD83"/>
<feature type="region of interest" description="Disordered" evidence="1">
    <location>
        <begin position="92"/>
        <end position="117"/>
    </location>
</feature>
<organism evidence="3 4">
    <name type="scientific">Marssonina brunnea f. sp. multigermtubi (strain MB_m1)</name>
    <name type="common">Marssonina leaf spot fungus</name>
    <dbReference type="NCBI Taxonomy" id="1072389"/>
    <lineage>
        <taxon>Eukaryota</taxon>
        <taxon>Fungi</taxon>
        <taxon>Dikarya</taxon>
        <taxon>Ascomycota</taxon>
        <taxon>Pezizomycotina</taxon>
        <taxon>Leotiomycetes</taxon>
        <taxon>Helotiales</taxon>
        <taxon>Drepanopezizaceae</taxon>
        <taxon>Drepanopeziza</taxon>
    </lineage>
</organism>
<dbReference type="PANTHER" id="PTHR39468:SF1">
    <property type="entry name" value="MTF2-LIKE C-TERMINAL DOMAIN-CONTAINING PROTEIN"/>
    <property type="match status" value="1"/>
</dbReference>
<reference evidence="3 4" key="1">
    <citation type="journal article" date="2012" name="BMC Genomics">
        <title>Sequencing the genome of Marssonina brunnea reveals fungus-poplar co-evolution.</title>
        <authorList>
            <person name="Zhu S."/>
            <person name="Cao Y.-Z."/>
            <person name="Jiang C."/>
            <person name="Tan B.-Y."/>
            <person name="Wang Z."/>
            <person name="Feng S."/>
            <person name="Zhang L."/>
            <person name="Su X.-H."/>
            <person name="Brejova B."/>
            <person name="Vinar T."/>
            <person name="Xu M."/>
            <person name="Wang M.-X."/>
            <person name="Zhang S.-G."/>
            <person name="Huang M.-R."/>
            <person name="Wu R."/>
            <person name="Zhou Y."/>
        </authorList>
    </citation>
    <scope>NUCLEOTIDE SEQUENCE [LARGE SCALE GENOMIC DNA]</scope>
    <source>
        <strain evidence="3 4">MB_m1</strain>
    </source>
</reference>
<feature type="region of interest" description="Disordered" evidence="1">
    <location>
        <begin position="422"/>
        <end position="473"/>
    </location>
</feature>
<dbReference type="Pfam" id="PF19189">
    <property type="entry name" value="Mtf2"/>
    <property type="match status" value="1"/>
</dbReference>
<dbReference type="GO" id="GO:0005739">
    <property type="term" value="C:mitochondrion"/>
    <property type="evidence" value="ECO:0007669"/>
    <property type="project" value="InterPro"/>
</dbReference>
<protein>
    <recommendedName>
        <fullName evidence="2">Mtf2-like C-terminal domain-containing protein</fullName>
    </recommendedName>
</protein>
<dbReference type="PANTHER" id="PTHR39468">
    <property type="entry name" value="CHROMOSOME 7, WHOLE GENOME SHOTGUN SEQUENCE"/>
    <property type="match status" value="1"/>
</dbReference>
<dbReference type="EMBL" id="JH921432">
    <property type="protein sequence ID" value="EKD18798.1"/>
    <property type="molecule type" value="Genomic_DNA"/>
</dbReference>
<keyword evidence="4" id="KW-1185">Reference proteome</keyword>
<dbReference type="HOGENOM" id="CLU_028481_1_0_1"/>
<dbReference type="InParanoid" id="K1XD83"/>
<feature type="region of interest" description="Disordered" evidence="1">
    <location>
        <begin position="263"/>
        <end position="305"/>
    </location>
</feature>
<dbReference type="InterPro" id="IPR040009">
    <property type="entry name" value="Mtf2/C5D6.12-like"/>
</dbReference>
<evidence type="ECO:0000313" key="3">
    <source>
        <dbReference type="EMBL" id="EKD18798.1"/>
    </source>
</evidence>
<feature type="domain" description="Mtf2-like C-terminal" evidence="2">
    <location>
        <begin position="390"/>
        <end position="599"/>
    </location>
</feature>
<dbReference type="OMA" id="NTRENYD"/>
<sequence length="644" mass="71456">MKDTHTVATTPFTTVEYSTAGIPCCDSKRSATAVMLASRAIAEAGTAASTAMPFLYQTKTLSSWAWTGAKPVYRARYRSAVLPRHLSCTIRAQNTDERTTTETPGPDTPASSCGPAITPDALDTPPPCEGPSIRRVRIDTGIGPRYIRADFPVPDNPEPNQGFKIKRNVYHRPSGLNSSPSPGITLPTKPRYASLSRRTVANQFDADNSPIEFDEELEDEDIFLGSSDDIQDLTMKPESPNSTITETERAAFQKIFSDIFQRSQRSGSPGIGSDGFNDAYSASGRAEQHDEGSSFAVPSTMSNKPVLENQREARLKLENIFATAMKTSVLSREQMEAAIKRYPSPLRAAAAKAMGYVAEEDEAEAGETTRRLLDTEQLETLREPERARVEALMISAKTDFELMEIMEKEVFSLIAKLGLADAPKSGVKPSQEDSPTKAKRVKGWKKAELRAKREQNQAPAPKQTDGLSEGVREDPIEDSAVESTIPAVPKGPLDGVSPLALYGPLYPSYLLFGLRLLDRSFAKPSPLALSILPKIKSLGFISHVLGASTQLYNELLRIYRYRYDDFRGILDLLGEMEDAALDFDEDTYKIVRDIVKLQTSILRGEKGTALFSLWRMPEFERHRFPKWHAKIREAVREKERRPRI</sequence>